<gene>
    <name evidence="2" type="ORF">B0H66DRAFT_568603</name>
</gene>
<reference evidence="2" key="1">
    <citation type="journal article" date="2023" name="Mol. Phylogenet. Evol.">
        <title>Genome-scale phylogeny and comparative genomics of the fungal order Sordariales.</title>
        <authorList>
            <person name="Hensen N."/>
            <person name="Bonometti L."/>
            <person name="Westerberg I."/>
            <person name="Brannstrom I.O."/>
            <person name="Guillou S."/>
            <person name="Cros-Aarteil S."/>
            <person name="Calhoun S."/>
            <person name="Haridas S."/>
            <person name="Kuo A."/>
            <person name="Mondo S."/>
            <person name="Pangilinan J."/>
            <person name="Riley R."/>
            <person name="LaButti K."/>
            <person name="Andreopoulos B."/>
            <person name="Lipzen A."/>
            <person name="Chen C."/>
            <person name="Yan M."/>
            <person name="Daum C."/>
            <person name="Ng V."/>
            <person name="Clum A."/>
            <person name="Steindorff A."/>
            <person name="Ohm R.A."/>
            <person name="Martin F."/>
            <person name="Silar P."/>
            <person name="Natvig D.O."/>
            <person name="Lalanne C."/>
            <person name="Gautier V."/>
            <person name="Ament-Velasquez S.L."/>
            <person name="Kruys A."/>
            <person name="Hutchinson M.I."/>
            <person name="Powell A.J."/>
            <person name="Barry K."/>
            <person name="Miller A.N."/>
            <person name="Grigoriev I.V."/>
            <person name="Debuchy R."/>
            <person name="Gladieux P."/>
            <person name="Hiltunen Thoren M."/>
            <person name="Johannesson H."/>
        </authorList>
    </citation>
    <scope>NUCLEOTIDE SEQUENCE</scope>
    <source>
        <strain evidence="2">CBS 118394</strain>
    </source>
</reference>
<dbReference type="AlphaFoldDB" id="A0AAE0HVC8"/>
<comment type="caution">
    <text evidence="2">The sequence shown here is derived from an EMBL/GenBank/DDBJ whole genome shotgun (WGS) entry which is preliminary data.</text>
</comment>
<proteinExistence type="predicted"/>
<organism evidence="2 3">
    <name type="scientific">Apodospora peruviana</name>
    <dbReference type="NCBI Taxonomy" id="516989"/>
    <lineage>
        <taxon>Eukaryota</taxon>
        <taxon>Fungi</taxon>
        <taxon>Dikarya</taxon>
        <taxon>Ascomycota</taxon>
        <taxon>Pezizomycotina</taxon>
        <taxon>Sordariomycetes</taxon>
        <taxon>Sordariomycetidae</taxon>
        <taxon>Sordariales</taxon>
        <taxon>Lasiosphaeriaceae</taxon>
        <taxon>Apodospora</taxon>
    </lineage>
</organism>
<reference evidence="2" key="2">
    <citation type="submission" date="2023-06" db="EMBL/GenBank/DDBJ databases">
        <authorList>
            <consortium name="Lawrence Berkeley National Laboratory"/>
            <person name="Haridas S."/>
            <person name="Hensen N."/>
            <person name="Bonometti L."/>
            <person name="Westerberg I."/>
            <person name="Brannstrom I.O."/>
            <person name="Guillou S."/>
            <person name="Cros-Aarteil S."/>
            <person name="Calhoun S."/>
            <person name="Kuo A."/>
            <person name="Mondo S."/>
            <person name="Pangilinan J."/>
            <person name="Riley R."/>
            <person name="Labutti K."/>
            <person name="Andreopoulos B."/>
            <person name="Lipzen A."/>
            <person name="Chen C."/>
            <person name="Yanf M."/>
            <person name="Daum C."/>
            <person name="Ng V."/>
            <person name="Clum A."/>
            <person name="Steindorff A."/>
            <person name="Ohm R."/>
            <person name="Martin F."/>
            <person name="Silar P."/>
            <person name="Natvig D."/>
            <person name="Lalanne C."/>
            <person name="Gautier V."/>
            <person name="Ament-Velasquez S.L."/>
            <person name="Kruys A."/>
            <person name="Hutchinson M.I."/>
            <person name="Powell A.J."/>
            <person name="Barry K."/>
            <person name="Miller A.N."/>
            <person name="Grigoriev I.V."/>
            <person name="Debuchy R."/>
            <person name="Gladieux P."/>
            <person name="Thoren M.H."/>
            <person name="Johannesson H."/>
        </authorList>
    </citation>
    <scope>NUCLEOTIDE SEQUENCE</scope>
    <source>
        <strain evidence="2">CBS 118394</strain>
    </source>
</reference>
<evidence type="ECO:0000313" key="2">
    <source>
        <dbReference type="EMBL" id="KAK3312651.1"/>
    </source>
</evidence>
<protein>
    <submittedName>
        <fullName evidence="2">Uncharacterized protein</fullName>
    </submittedName>
</protein>
<feature type="region of interest" description="Disordered" evidence="1">
    <location>
        <begin position="1"/>
        <end position="40"/>
    </location>
</feature>
<sequence>MEPSNTEEPPPLFTSGEIPLTPDSSISQLSKPPKDITKSTPRVQSQTFLNWAVRADITSLYQGTYKSRPATLLILTVNFLFPSAVGAARRLSEARIILTFRHSSSSRSKQYPIVRAVIPKLLEGPATPSTILTSNTTATTLSVETAQIIGVTVGPKAEVSASHTRSVGFERDQLLTIRGTRWPSKEVTDLDLDIDNVARWELAENNATGRGIPGEFRCGVVVEHDGEQEIEATVKIAAQTKMGLSLFGWPWSENRPVVIQPGTRYSGEEDGVESGVVMGEFSEMGDDKWKLLCRVDVDVAKCKWV</sequence>
<name>A0AAE0HVC8_9PEZI</name>
<accession>A0AAE0HVC8</accession>
<keyword evidence="3" id="KW-1185">Reference proteome</keyword>
<dbReference type="EMBL" id="JAUEDM010000008">
    <property type="protein sequence ID" value="KAK3312651.1"/>
    <property type="molecule type" value="Genomic_DNA"/>
</dbReference>
<evidence type="ECO:0000256" key="1">
    <source>
        <dbReference type="SAM" id="MobiDB-lite"/>
    </source>
</evidence>
<dbReference type="Proteomes" id="UP001283341">
    <property type="component" value="Unassembled WGS sequence"/>
</dbReference>
<evidence type="ECO:0000313" key="3">
    <source>
        <dbReference type="Proteomes" id="UP001283341"/>
    </source>
</evidence>